<name>A0AAQ2Y2W2_9VIBR</name>
<proteinExistence type="predicted"/>
<dbReference type="RefSeq" id="WP_274291652.1">
    <property type="nucleotide sequence ID" value="NZ_CP117989.1"/>
</dbReference>
<gene>
    <name evidence="1" type="ORF">PUN50_26200</name>
</gene>
<sequence>MKSKPLTLLFGLFISFGLAILNGCSSATPLDSHLISASGLDTAFLISKKASLLGEMEYSKADTKSNAALNQTQTSIKVFKDDQNTLTLAQVKSCNNCNYQLERRQKGVLFPIGGENQHTYIGRKKLEDLYSDHPVYVDKIRSFITANPSLEADEEACLDVLAIYSKTSRIEVGTITSCATPLKSHSIKNVQMVPLS</sequence>
<evidence type="ECO:0000313" key="2">
    <source>
        <dbReference type="Proteomes" id="UP001219537"/>
    </source>
</evidence>
<accession>A0AAQ2Y2W2</accession>
<protein>
    <submittedName>
        <fullName evidence="1">Uncharacterized protein</fullName>
    </submittedName>
</protein>
<evidence type="ECO:0000313" key="1">
    <source>
        <dbReference type="EMBL" id="WDG10858.1"/>
    </source>
</evidence>
<reference evidence="1" key="1">
    <citation type="submission" date="2023-02" db="EMBL/GenBank/DDBJ databases">
        <title>Isolation, identification, and genome analysis of Vibrio campbellii in the Penaeus vannamei larvae stage.</title>
        <authorList>
            <person name="Huang T."/>
            <person name="Zhang B."/>
        </authorList>
    </citation>
    <scope>NUCLEOTIDE SEQUENCE</scope>
    <source>
        <strain evidence="1">20220413_1</strain>
    </source>
</reference>
<dbReference type="EMBL" id="CP117989">
    <property type="protein sequence ID" value="WDG10858.1"/>
    <property type="molecule type" value="Genomic_DNA"/>
</dbReference>
<dbReference type="AlphaFoldDB" id="A0AAQ2Y2W2"/>
<organism evidence="1 2">
    <name type="scientific">Vibrio campbellii</name>
    <dbReference type="NCBI Taxonomy" id="680"/>
    <lineage>
        <taxon>Bacteria</taxon>
        <taxon>Pseudomonadati</taxon>
        <taxon>Pseudomonadota</taxon>
        <taxon>Gammaproteobacteria</taxon>
        <taxon>Vibrionales</taxon>
        <taxon>Vibrionaceae</taxon>
        <taxon>Vibrio</taxon>
    </lineage>
</organism>
<dbReference type="Proteomes" id="UP001219537">
    <property type="component" value="Chromosome 2"/>
</dbReference>